<evidence type="ECO:0000256" key="17">
    <source>
        <dbReference type="ARBA" id="ARBA00059328"/>
    </source>
</evidence>
<evidence type="ECO:0000256" key="19">
    <source>
        <dbReference type="SAM" id="MobiDB-lite"/>
    </source>
</evidence>
<dbReference type="GO" id="GO:0016887">
    <property type="term" value="F:ATP hydrolysis activity"/>
    <property type="evidence" value="ECO:0007669"/>
    <property type="project" value="InterPro"/>
</dbReference>
<evidence type="ECO:0000256" key="14">
    <source>
        <dbReference type="ARBA" id="ARBA00023065"/>
    </source>
</evidence>
<evidence type="ECO:0000256" key="16">
    <source>
        <dbReference type="ARBA" id="ARBA00048694"/>
    </source>
</evidence>
<dbReference type="InterPro" id="IPR044492">
    <property type="entry name" value="P_typ_ATPase_HD_dom"/>
</dbReference>
<dbReference type="InterPro" id="IPR056884">
    <property type="entry name" value="NPHP3-like_N"/>
</dbReference>
<keyword evidence="9 18" id="KW-0106">Calcium</keyword>
<comment type="function">
    <text evidence="17">This magnesium-dependent enzyme catalyzes the hydrolysis of ATP coupled with the transport of calcium. Transports the calcium to the vacuole and participates in the control of the cytosolic free calcium.</text>
</comment>
<evidence type="ECO:0000313" key="22">
    <source>
        <dbReference type="Proteomes" id="UP000092177"/>
    </source>
</evidence>
<proteinExistence type="inferred from homology"/>
<feature type="transmembrane region" description="Helical" evidence="18">
    <location>
        <begin position="194"/>
        <end position="214"/>
    </location>
</feature>
<comment type="caution">
    <text evidence="21">The sequence shown here is derived from an EMBL/GenBank/DDBJ whole genome shotgun (WGS) entry which is preliminary data.</text>
</comment>
<keyword evidence="12" id="KW-1278">Translocase</keyword>
<dbReference type="Pfam" id="PF24883">
    <property type="entry name" value="NPHP3_N"/>
    <property type="match status" value="1"/>
</dbReference>
<dbReference type="SUPFAM" id="SSF81665">
    <property type="entry name" value="Calcium ATPase, transmembrane domain M"/>
    <property type="match status" value="1"/>
</dbReference>
<dbReference type="Gene3D" id="3.40.50.300">
    <property type="entry name" value="P-loop containing nucleotide triphosphate hydrolases"/>
    <property type="match status" value="1"/>
</dbReference>
<comment type="catalytic activity">
    <reaction evidence="16 18">
        <text>Ca(2+)(in) + ATP + H2O = Ca(2+)(out) + ADP + phosphate + H(+)</text>
        <dbReference type="Rhea" id="RHEA:18105"/>
        <dbReference type="ChEBI" id="CHEBI:15377"/>
        <dbReference type="ChEBI" id="CHEBI:15378"/>
        <dbReference type="ChEBI" id="CHEBI:29108"/>
        <dbReference type="ChEBI" id="CHEBI:30616"/>
        <dbReference type="ChEBI" id="CHEBI:43474"/>
        <dbReference type="ChEBI" id="CHEBI:456216"/>
        <dbReference type="EC" id="7.2.2.10"/>
    </reaction>
</comment>
<dbReference type="Gene3D" id="1.20.1110.10">
    <property type="entry name" value="Calcium-transporting ATPase, transmembrane domain"/>
    <property type="match status" value="1"/>
</dbReference>
<dbReference type="InterPro" id="IPR036412">
    <property type="entry name" value="HAD-like_sf"/>
</dbReference>
<evidence type="ECO:0000256" key="18">
    <source>
        <dbReference type="RuleBase" id="RU361146"/>
    </source>
</evidence>
<dbReference type="RefSeq" id="XP_018159855.1">
    <property type="nucleotide sequence ID" value="XM_018298609.1"/>
</dbReference>
<evidence type="ECO:0000256" key="8">
    <source>
        <dbReference type="ARBA" id="ARBA00022741"/>
    </source>
</evidence>
<feature type="transmembrane region" description="Helical" evidence="18">
    <location>
        <begin position="829"/>
        <end position="851"/>
    </location>
</feature>
<feature type="transmembrane region" description="Helical" evidence="18">
    <location>
        <begin position="978"/>
        <end position="998"/>
    </location>
</feature>
<dbReference type="EMBL" id="LTAN01000003">
    <property type="protein sequence ID" value="OBR11338.1"/>
    <property type="molecule type" value="Genomic_DNA"/>
</dbReference>
<feature type="transmembrane region" description="Helical" evidence="18">
    <location>
        <begin position="863"/>
        <end position="882"/>
    </location>
</feature>
<feature type="domain" description="Cation-transporting P-type ATPase N-terminal" evidence="20">
    <location>
        <begin position="120"/>
        <end position="179"/>
    </location>
</feature>
<dbReference type="SUPFAM" id="SSF52540">
    <property type="entry name" value="P-loop containing nucleoside triphosphate hydrolases"/>
    <property type="match status" value="1"/>
</dbReference>
<dbReference type="InterPro" id="IPR036770">
    <property type="entry name" value="Ankyrin_rpt-contain_sf"/>
</dbReference>
<dbReference type="InterPro" id="IPR001757">
    <property type="entry name" value="P_typ_ATPase"/>
</dbReference>
<dbReference type="GO" id="GO:0005524">
    <property type="term" value="F:ATP binding"/>
    <property type="evidence" value="ECO:0007669"/>
    <property type="project" value="UniProtKB-KW"/>
</dbReference>
<dbReference type="Proteomes" id="UP000092177">
    <property type="component" value="Chromosome 3"/>
</dbReference>
<dbReference type="PRINTS" id="PR00121">
    <property type="entry name" value="NAKATPASE"/>
</dbReference>
<evidence type="ECO:0000256" key="9">
    <source>
        <dbReference type="ARBA" id="ARBA00022837"/>
    </source>
</evidence>
<dbReference type="SUPFAM" id="SSF81660">
    <property type="entry name" value="Metal cation-transporting ATPase, ATP-binding domain N"/>
    <property type="match status" value="1"/>
</dbReference>
<dbReference type="PRINTS" id="PR00119">
    <property type="entry name" value="CATATPASE"/>
</dbReference>
<dbReference type="GO" id="GO:0005388">
    <property type="term" value="F:P-type calcium transporter activity"/>
    <property type="evidence" value="ECO:0007669"/>
    <property type="project" value="UniProtKB-EC"/>
</dbReference>
<dbReference type="Gene3D" id="1.25.40.20">
    <property type="entry name" value="Ankyrin repeat-containing domain"/>
    <property type="match status" value="1"/>
</dbReference>
<dbReference type="Pfam" id="PF00122">
    <property type="entry name" value="E1-E2_ATPase"/>
    <property type="match status" value="1"/>
</dbReference>
<keyword evidence="7" id="KW-0677">Repeat</keyword>
<evidence type="ECO:0000256" key="3">
    <source>
        <dbReference type="ARBA" id="ARBA00022554"/>
    </source>
</evidence>
<comment type="function">
    <text evidence="18">Catalyzes the hydrolysis of ATP coupled with the transport of calcium.</text>
</comment>
<dbReference type="Gene3D" id="3.40.50.1000">
    <property type="entry name" value="HAD superfamily/HAD-like"/>
    <property type="match status" value="1"/>
</dbReference>
<dbReference type="SUPFAM" id="SSF53167">
    <property type="entry name" value="Purine and uridine phosphorylases"/>
    <property type="match status" value="1"/>
</dbReference>
<dbReference type="InterPro" id="IPR008250">
    <property type="entry name" value="ATPase_P-typ_transduc_dom_A_sf"/>
</dbReference>
<comment type="subcellular location">
    <subcellularLocation>
        <location evidence="18">Membrane</location>
        <topology evidence="18">Multi-pass membrane protein</topology>
    </subcellularLocation>
    <subcellularLocation>
        <location evidence="1">Vacuole membrane</location>
        <topology evidence="1">Multi-pass membrane protein</topology>
    </subcellularLocation>
</comment>
<evidence type="ECO:0000256" key="7">
    <source>
        <dbReference type="ARBA" id="ARBA00022737"/>
    </source>
</evidence>
<dbReference type="InterPro" id="IPR004014">
    <property type="entry name" value="ATPase_P-typ_cation-transptr_N"/>
</dbReference>
<dbReference type="Pfam" id="PF13246">
    <property type="entry name" value="Cation_ATPase"/>
    <property type="match status" value="1"/>
</dbReference>
<dbReference type="PANTHER" id="PTHR24093:SF369">
    <property type="entry name" value="CALCIUM-TRANSPORTING ATPASE"/>
    <property type="match status" value="1"/>
</dbReference>
<dbReference type="GO" id="GO:0046872">
    <property type="term" value="F:metal ion binding"/>
    <property type="evidence" value="ECO:0007669"/>
    <property type="project" value="UniProtKB-KW"/>
</dbReference>
<keyword evidence="2 18" id="KW-0813">Transport</keyword>
<feature type="region of interest" description="Disordered" evidence="19">
    <location>
        <begin position="1129"/>
        <end position="1167"/>
    </location>
</feature>
<dbReference type="SMART" id="SM00831">
    <property type="entry name" value="Cation_ATPase_N"/>
    <property type="match status" value="1"/>
</dbReference>
<feature type="compositionally biased region" description="Polar residues" evidence="19">
    <location>
        <begin position="1099"/>
        <end position="1108"/>
    </location>
</feature>
<dbReference type="FunFam" id="3.40.50.1000:FF:000018">
    <property type="entry name" value="Calcium-transporting ATPase"/>
    <property type="match status" value="1"/>
</dbReference>
<dbReference type="Gene3D" id="3.40.1110.10">
    <property type="entry name" value="Calcium-transporting ATPase, cytoplasmic domain N"/>
    <property type="match status" value="1"/>
</dbReference>
<evidence type="ECO:0000256" key="11">
    <source>
        <dbReference type="ARBA" id="ARBA00022842"/>
    </source>
</evidence>
<dbReference type="InterPro" id="IPR002110">
    <property type="entry name" value="Ankyrin_rpt"/>
</dbReference>
<keyword evidence="15 18" id="KW-0472">Membrane</keyword>
<dbReference type="InterPro" id="IPR018303">
    <property type="entry name" value="ATPase_P-typ_P_site"/>
</dbReference>
<dbReference type="InterPro" id="IPR059000">
    <property type="entry name" value="ATPase_P-type_domA"/>
</dbReference>
<evidence type="ECO:0000256" key="12">
    <source>
        <dbReference type="ARBA" id="ARBA00022967"/>
    </source>
</evidence>
<dbReference type="Pfam" id="PF12796">
    <property type="entry name" value="Ank_2"/>
    <property type="match status" value="1"/>
</dbReference>
<comment type="caution">
    <text evidence="18">Lacks conserved residue(s) required for the propagation of feature annotation.</text>
</comment>
<feature type="transmembrane region" description="Helical" evidence="18">
    <location>
        <begin position="1010"/>
        <end position="1028"/>
    </location>
</feature>
<dbReference type="InterPro" id="IPR023299">
    <property type="entry name" value="ATPase_P-typ_cyto_dom_N"/>
</dbReference>
<dbReference type="SMART" id="SM00248">
    <property type="entry name" value="ANK"/>
    <property type="match status" value="4"/>
</dbReference>
<dbReference type="GO" id="GO:0005774">
    <property type="term" value="C:vacuolar membrane"/>
    <property type="evidence" value="ECO:0007669"/>
    <property type="project" value="UniProtKB-SubCell"/>
</dbReference>
<reference evidence="22" key="1">
    <citation type="journal article" date="2017" name="BMC Genomics">
        <title>Gapless genome assembly of Colletotrichum higginsianum reveals chromosome structure and association of transposable elements with secondary metabolite gene clusters.</title>
        <authorList>
            <person name="Dallery J.-F."/>
            <person name="Lapalu N."/>
            <person name="Zampounis A."/>
            <person name="Pigne S."/>
            <person name="Luyten I."/>
            <person name="Amselem J."/>
            <person name="Wittenberg A.H.J."/>
            <person name="Zhou S."/>
            <person name="de Queiroz M.V."/>
            <person name="Robin G.P."/>
            <person name="Auger A."/>
            <person name="Hainaut M."/>
            <person name="Henrissat B."/>
            <person name="Kim K.-T."/>
            <person name="Lee Y.-H."/>
            <person name="Lespinet O."/>
            <person name="Schwartz D.C."/>
            <person name="Thon M.R."/>
            <person name="O'Connell R.J."/>
        </authorList>
    </citation>
    <scope>NUCLEOTIDE SEQUENCE [LARGE SCALE GENOMIC DNA]</scope>
    <source>
        <strain evidence="22">IMI 349063</strain>
    </source>
</reference>
<dbReference type="Pfam" id="PF00690">
    <property type="entry name" value="Cation_ATPase_N"/>
    <property type="match status" value="1"/>
</dbReference>
<dbReference type="SFLD" id="SFLDF00027">
    <property type="entry name" value="p-type_atpase"/>
    <property type="match status" value="1"/>
</dbReference>
<dbReference type="Gene3D" id="2.70.150.10">
    <property type="entry name" value="Calcium-transporting ATPase, cytoplasmic transduction domain A"/>
    <property type="match status" value="1"/>
</dbReference>
<dbReference type="InterPro" id="IPR035994">
    <property type="entry name" value="Nucleoside_phosphorylase_sf"/>
</dbReference>
<dbReference type="SUPFAM" id="SSF81653">
    <property type="entry name" value="Calcium ATPase, transduction domain A"/>
    <property type="match status" value="1"/>
</dbReference>
<organism evidence="21 22">
    <name type="scientific">Colletotrichum higginsianum (strain IMI 349063)</name>
    <name type="common">Crucifer anthracnose fungus</name>
    <dbReference type="NCBI Taxonomy" id="759273"/>
    <lineage>
        <taxon>Eukaryota</taxon>
        <taxon>Fungi</taxon>
        <taxon>Dikarya</taxon>
        <taxon>Ascomycota</taxon>
        <taxon>Pezizomycotina</taxon>
        <taxon>Sordariomycetes</taxon>
        <taxon>Hypocreomycetidae</taxon>
        <taxon>Glomerellales</taxon>
        <taxon>Glomerellaceae</taxon>
        <taxon>Colletotrichum</taxon>
        <taxon>Colletotrichum destructivum species complex</taxon>
    </lineage>
</organism>
<keyword evidence="22" id="KW-1185">Reference proteome</keyword>
<dbReference type="KEGG" id="chig:CH63R_03634"/>
<feature type="region of interest" description="Disordered" evidence="19">
    <location>
        <begin position="1"/>
        <end position="20"/>
    </location>
</feature>
<evidence type="ECO:0000256" key="1">
    <source>
        <dbReference type="ARBA" id="ARBA00004128"/>
    </source>
</evidence>
<dbReference type="FunFam" id="2.70.150.10:FF:000028">
    <property type="entry name" value="Calcium-transporting ATPase"/>
    <property type="match status" value="1"/>
</dbReference>
<keyword evidence="14 18" id="KW-0406">Ion transport</keyword>
<keyword evidence="4 18" id="KW-0109">Calcium transport</keyword>
<dbReference type="SUPFAM" id="SSF48403">
    <property type="entry name" value="Ankyrin repeat"/>
    <property type="match status" value="1"/>
</dbReference>
<dbReference type="InterPro" id="IPR000845">
    <property type="entry name" value="Nucleoside_phosphorylase_d"/>
</dbReference>
<keyword evidence="3" id="KW-0926">Vacuole</keyword>
<feature type="compositionally biased region" description="Basic and acidic residues" evidence="19">
    <location>
        <begin position="1129"/>
        <end position="1140"/>
    </location>
</feature>
<keyword evidence="13 18" id="KW-1133">Transmembrane helix</keyword>
<comment type="similarity">
    <text evidence="18">Belongs to the cation transport ATPase (P-type) (TC 3.A.3) family.</text>
</comment>
<keyword evidence="6" id="KW-0479">Metal-binding</keyword>
<feature type="transmembrane region" description="Helical" evidence="18">
    <location>
        <begin position="163"/>
        <end position="182"/>
    </location>
</feature>
<evidence type="ECO:0000313" key="21">
    <source>
        <dbReference type="EMBL" id="OBR11338.1"/>
    </source>
</evidence>
<dbReference type="Pfam" id="PF01048">
    <property type="entry name" value="PNP_UDP_1"/>
    <property type="match status" value="1"/>
</dbReference>
<dbReference type="SFLD" id="SFLDG00002">
    <property type="entry name" value="C1.7:_P-type_atpase_like"/>
    <property type="match status" value="1"/>
</dbReference>
<dbReference type="InterPro" id="IPR023298">
    <property type="entry name" value="ATPase_P-typ_TM_dom_sf"/>
</dbReference>
<dbReference type="InterPro" id="IPR023214">
    <property type="entry name" value="HAD_sf"/>
</dbReference>
<dbReference type="OrthoDB" id="3352408at2759"/>
<feature type="region of interest" description="Disordered" evidence="19">
    <location>
        <begin position="1085"/>
        <end position="1108"/>
    </location>
</feature>
<evidence type="ECO:0000256" key="6">
    <source>
        <dbReference type="ARBA" id="ARBA00022723"/>
    </source>
</evidence>
<dbReference type="VEuPathDB" id="FungiDB:CH63R_03634"/>
<keyword evidence="11" id="KW-0460">Magnesium</keyword>
<evidence type="ECO:0000256" key="5">
    <source>
        <dbReference type="ARBA" id="ARBA00022692"/>
    </source>
</evidence>
<dbReference type="NCBIfam" id="TIGR01494">
    <property type="entry name" value="ATPase_P-type"/>
    <property type="match status" value="2"/>
</dbReference>
<evidence type="ECO:0000256" key="13">
    <source>
        <dbReference type="ARBA" id="ARBA00022989"/>
    </source>
</evidence>
<dbReference type="GO" id="GO:0009116">
    <property type="term" value="P:nucleoside metabolic process"/>
    <property type="evidence" value="ECO:0007669"/>
    <property type="project" value="InterPro"/>
</dbReference>
<keyword evidence="10 18" id="KW-0067">ATP-binding</keyword>
<evidence type="ECO:0000256" key="15">
    <source>
        <dbReference type="ARBA" id="ARBA00023136"/>
    </source>
</evidence>
<dbReference type="GO" id="GO:0005886">
    <property type="term" value="C:plasma membrane"/>
    <property type="evidence" value="ECO:0007669"/>
    <property type="project" value="TreeGrafter"/>
</dbReference>
<dbReference type="EC" id="7.2.2.10" evidence="18"/>
<keyword evidence="5 18" id="KW-0812">Transmembrane</keyword>
<dbReference type="SUPFAM" id="SSF56784">
    <property type="entry name" value="HAD-like"/>
    <property type="match status" value="1"/>
</dbReference>
<gene>
    <name evidence="21" type="ORF">CH63R_03634</name>
</gene>
<feature type="transmembrane region" description="Helical" evidence="18">
    <location>
        <begin position="357"/>
        <end position="379"/>
    </location>
</feature>
<evidence type="ECO:0000256" key="10">
    <source>
        <dbReference type="ARBA" id="ARBA00022840"/>
    </source>
</evidence>
<dbReference type="InterPro" id="IPR006408">
    <property type="entry name" value="P-type_ATPase_IIB"/>
</dbReference>
<dbReference type="CDD" id="cd02081">
    <property type="entry name" value="P-type_ATPase_Ca_PMCA-like"/>
    <property type="match status" value="1"/>
</dbReference>
<feature type="transmembrane region" description="Helical" evidence="18">
    <location>
        <begin position="399"/>
        <end position="425"/>
    </location>
</feature>
<evidence type="ECO:0000259" key="20">
    <source>
        <dbReference type="SMART" id="SM00831"/>
    </source>
</evidence>
<keyword evidence="8 18" id="KW-0547">Nucleotide-binding</keyword>
<accession>A0A1B7YHN3</accession>
<dbReference type="PROSITE" id="PS00154">
    <property type="entry name" value="ATPASE_E1_E2"/>
    <property type="match status" value="1"/>
</dbReference>
<dbReference type="InterPro" id="IPR027417">
    <property type="entry name" value="P-loop_NTPase"/>
</dbReference>
<dbReference type="Gene3D" id="3.40.50.1580">
    <property type="entry name" value="Nucleoside phosphorylase domain"/>
    <property type="match status" value="1"/>
</dbReference>
<dbReference type="GO" id="GO:0006874">
    <property type="term" value="P:intracellular calcium ion homeostasis"/>
    <property type="evidence" value="ECO:0007669"/>
    <property type="project" value="UniProtKB-ARBA"/>
</dbReference>
<sequence length="2221" mass="246174">MDNEITPAPPVGVTASNQFNRHDTTTAAGSAAIQKLNNEDNVPGSPFAFSPTQLCELIENRNPNSLNAFGGLTGLASGLLADINAGLGVDENIIDGAISNSDLCRGNLNMSNRSQTDSKPFTKLTSAAGSFTDRRRIYGENRVPGRKPKTFLQLLWMAFNDKLMFLLTASATVSLALGIYQSVADAGQGTSIEWVEGVAIIVAVAVIVLATAINDYQKNSKFQKLNQKKEERTITAIRSGRHRPISIFDILVGDVLHLEAGEVAPADGVLVQGFGIQCDESALTGESDLVAKSPVTHDARTTIDPFILGGTKITAGVGKYLVLAVGVNSSYGRIMMSLRDDIQETPLQQKLGILAKYIITFGLAAGAIFFTIMFVRFLVDLNSIQGGPKEKGHAFLEVLILSITVVVIAVPEGLPLTVTLALAFATTRMLKDNNLVRLLRSCEIMGNATTVCSDKTGTLTTNQIGVVTGILGSSSAFHDVHLAPAAIDDDAASPSTAETFRVLPSEVKELLKTAFVLNSTAIETSERSRFVGSSTETALLKFALDHLGLGSLDEERANGNIVQVIPFDASRKWMAVIVKLGDGRHRMLVKGAAEVVLARCTEIVRDPTTSNDAVEITPDQIQTLDKKILSYARRSLRVVSIAYRDFDDWPLQESPQLNSLPGLVFFGAFGMRDPLRPEVIESVRHCQSAGVFVRMVTGDNFFTAIAIASECGIYTAGGIAMDGPTFRKLSPTQLDLVVPRLQVLARSSPDDKLRLVSHLKSLDEIVAVTGDGTNDALALKAADVGFSMGISGTEVAKEASAIVLMDDNFASIAKAISWGRAVNDAAKKFLQFQFTINVSAGILTVISALVGGTESSVFSVVQLLWINLIMDTFAALALGTDFPTPDLLKRRPEPRGISVLNTTMWKMILGQSLYQLAVIFTLHYAGERILQYHTERQLLELQTMIFNTYVWMQFFNQINCRRVDNRFNVLEGVQQNPWFMLVQSVTLAGQIIIIFFGGEAFHVVPLTATQWGWSILFGVLTIPVGIGIRLIPDWILFKSWGFCFFFLSRFKRHRSRETQNAGHGLLSYLQLARPFVRLGPYGKLQPVSHEPSGGRKPATPSQRPPKNNSPLSIIVLLWLNLSAQSHQMERVDESKGCDGKRSRRNQSHDSAPLDTKRRRTQGASSDYDRCRVQNVSSRRFPHTEYTVGWICALPIELAASQAMLDRTHESLPTKENDDNTYTLGNIGHHNVVMACLPLGQYGTNNAAIVASNMHRSFPSIRIRLMVGIGGGVPGHVDIRLGDIVVGNRVIQYDMGKMLSGGRIQRTGVPKEPPSALLKAIAQLQAHHERTASQVPAILAKIFERYPSLSRFAYPSALEDRLFRATYEHGQQPDCHQCDLSELQDRPERTSRDPKVCYGGIASGNQVVKSARYRDALAKELDIICFEMEAAGLMDIFPCLVIRGICDYADSHKNKQWQPYAAATAAAFAKEFLSVIATSAAAMTPAVVQDSRATETPTPTPHENESCLHDRRGEVLDLLRFDQLDARHATIKAAHRQTCSWLLEHDSYKDWLDPSKAAQHRGFLWISGKPGAGKSTLMKFAYGNVRRRSEANTCHISFFFNARGDELEKSTIGLHRSLLLQVMERFPDLQSVLDDPVLIPHHLSVCPTTEVLRELFRNAVMGLGQRRLVCFVDALDECNEEQVREMVTYFEDLGDEATNDGIHLQICFSSRHYPHIEIENGLRLTLEDQPGHEKDLEKYVRSCLRVDTRSDAEEIKNGVLKKANGVFMWVVLVVDILNKEYARGRIFAARRKLDEILSRMSELSKDIVRRDNDHMEDLLLCIQWILYAKWPLTREEFYFGMLCRSPEDLSVFDPDMITNSDLDLAVVRSSKGLAEITKSKVGTVQFIHESVRDFFIKDNGLQEIWPEIGEKFQSTGHEKLKQCCHAYINFGTTSHVDITESLSKANSPEAKELRQIISKELPFAEYATKHVLYHANAAATEIFQHDFLKGFSLREWIHLNNLFEKHEIRRYTPNANLVYILAEKNLIKLIETFVRDHHNVHVMGERYQLPMFAALSNGHLLAAKALLGQAAKSYRQEDLFSNIRSKKDRIIRRDQTPLHWAIENRHVALATIMIADKDIDLSLVDRNRRTALHLASALGDDAAVVVLVESLIDLHAERLNKALASAMDTTQTDQSTTAKASVDKFAYINRKDIGGRSPLSYAAADGSKHVVRSILTRVLRST</sequence>
<dbReference type="NCBIfam" id="TIGR01517">
    <property type="entry name" value="ATPase-IIB_Ca"/>
    <property type="match status" value="1"/>
</dbReference>
<dbReference type="GeneID" id="28862716"/>
<protein>
    <recommendedName>
        <fullName evidence="18">Calcium-transporting ATPase</fullName>
        <ecNumber evidence="18">7.2.2.10</ecNumber>
    </recommendedName>
</protein>
<evidence type="ECO:0000256" key="2">
    <source>
        <dbReference type="ARBA" id="ARBA00022448"/>
    </source>
</evidence>
<evidence type="ECO:0000256" key="4">
    <source>
        <dbReference type="ARBA" id="ARBA00022568"/>
    </source>
</evidence>
<name>A0A1B7YHN3_COLHI</name>
<dbReference type="Pfam" id="PF00689">
    <property type="entry name" value="Cation_ATPase_C"/>
    <property type="match status" value="1"/>
</dbReference>
<dbReference type="InterPro" id="IPR006068">
    <property type="entry name" value="ATPase_P-typ_cation-transptr_C"/>
</dbReference>
<dbReference type="PANTHER" id="PTHR24093">
    <property type="entry name" value="CATION TRANSPORTING ATPASE"/>
    <property type="match status" value="1"/>
</dbReference>
<dbReference type="SFLD" id="SFLDS00003">
    <property type="entry name" value="Haloacid_Dehalogenase"/>
    <property type="match status" value="1"/>
</dbReference>